<gene>
    <name evidence="2" type="ORF">G9C98_000967</name>
</gene>
<accession>A0A8J5V0M3</accession>
<protein>
    <submittedName>
        <fullName evidence="2">Uncharacterized protein</fullName>
    </submittedName>
</protein>
<evidence type="ECO:0000313" key="2">
    <source>
        <dbReference type="EMBL" id="KAG8040396.1"/>
    </source>
</evidence>
<keyword evidence="3" id="KW-1185">Reference proteome</keyword>
<dbReference type="Proteomes" id="UP000729913">
    <property type="component" value="Unassembled WGS sequence"/>
</dbReference>
<reference evidence="2" key="2">
    <citation type="submission" date="2021-04" db="EMBL/GenBank/DDBJ databases">
        <title>Genome-wide patterns of bracovirus chromosomal integration into multiple host tissues during parasitism.</title>
        <authorList>
            <person name="Chebbi M.A.C."/>
        </authorList>
    </citation>
    <scope>NUCLEOTIDE SEQUENCE</scope>
    <source>
        <tissue evidence="2">Whole body</tissue>
    </source>
</reference>
<dbReference type="OrthoDB" id="7660547at2759"/>
<proteinExistence type="predicted"/>
<comment type="caution">
    <text evidence="2">The sequence shown here is derived from an EMBL/GenBank/DDBJ whole genome shotgun (WGS) entry which is preliminary data.</text>
</comment>
<evidence type="ECO:0000313" key="3">
    <source>
        <dbReference type="Proteomes" id="UP000729913"/>
    </source>
</evidence>
<name>A0A8J5V0M3_9HYME</name>
<reference evidence="2" key="1">
    <citation type="submission" date="2020-03" db="EMBL/GenBank/DDBJ databases">
        <authorList>
            <person name="Chebbi M.A."/>
            <person name="Drezen J.M."/>
        </authorList>
    </citation>
    <scope>NUCLEOTIDE SEQUENCE</scope>
    <source>
        <tissue evidence="2">Whole body</tissue>
    </source>
</reference>
<feature type="region of interest" description="Disordered" evidence="1">
    <location>
        <begin position="1"/>
        <end position="22"/>
    </location>
</feature>
<dbReference type="AlphaFoldDB" id="A0A8J5V0M3"/>
<sequence length="337" mass="38696">MSKINDYTDNNSRTSTVNDSNTFNVSSHPFLDELKYHSSTLKTHNAHLKKLQKLGINFLSLTDETINAQLMQIKKSGADSKELSNNYVNGIYATIRRLQPSLTKTRRELGLHLQNHPNSIHRDHDTFVGTMKLLLDIVKDVTEANIIECTGLRPRRIVDTQIAVVLTLLTNLRSSEVMQLQVKHITMIDRELPLSIQTKHRNTSIKILKMGKLFDGLYPQIVKMALHRDKLYNNTTNFNFSAMLKQNTVVQNTFLISCKIDTINKVLREFYERSNKKKPPLALGLKSIRTLNTTIMITHNELLLAQTLNRHRDLNVTLKHYNSSCFEEKIADAYVKL</sequence>
<organism evidence="2 3">
    <name type="scientific">Cotesia typhae</name>
    <dbReference type="NCBI Taxonomy" id="2053667"/>
    <lineage>
        <taxon>Eukaryota</taxon>
        <taxon>Metazoa</taxon>
        <taxon>Ecdysozoa</taxon>
        <taxon>Arthropoda</taxon>
        <taxon>Hexapoda</taxon>
        <taxon>Insecta</taxon>
        <taxon>Pterygota</taxon>
        <taxon>Neoptera</taxon>
        <taxon>Endopterygota</taxon>
        <taxon>Hymenoptera</taxon>
        <taxon>Apocrita</taxon>
        <taxon>Ichneumonoidea</taxon>
        <taxon>Braconidae</taxon>
        <taxon>Microgastrinae</taxon>
        <taxon>Cotesia</taxon>
    </lineage>
</organism>
<dbReference type="EMBL" id="JAAOIC020000023">
    <property type="protein sequence ID" value="KAG8040396.1"/>
    <property type="molecule type" value="Genomic_DNA"/>
</dbReference>
<evidence type="ECO:0000256" key="1">
    <source>
        <dbReference type="SAM" id="MobiDB-lite"/>
    </source>
</evidence>